<accession>A0A7J7S7V9</accession>
<organism evidence="2 3">
    <name type="scientific">Rhinolophus ferrumequinum</name>
    <name type="common">Greater horseshoe bat</name>
    <dbReference type="NCBI Taxonomy" id="59479"/>
    <lineage>
        <taxon>Eukaryota</taxon>
        <taxon>Metazoa</taxon>
        <taxon>Chordata</taxon>
        <taxon>Craniata</taxon>
        <taxon>Vertebrata</taxon>
        <taxon>Euteleostomi</taxon>
        <taxon>Mammalia</taxon>
        <taxon>Eutheria</taxon>
        <taxon>Laurasiatheria</taxon>
        <taxon>Chiroptera</taxon>
        <taxon>Yinpterochiroptera</taxon>
        <taxon>Rhinolophoidea</taxon>
        <taxon>Rhinolophidae</taxon>
        <taxon>Rhinolophinae</taxon>
        <taxon>Rhinolophus</taxon>
    </lineage>
</organism>
<reference evidence="2 3" key="1">
    <citation type="journal article" date="2020" name="Nature">
        <title>Six reference-quality genomes reveal evolution of bat adaptations.</title>
        <authorList>
            <person name="Jebb D."/>
            <person name="Huang Z."/>
            <person name="Pippel M."/>
            <person name="Hughes G.M."/>
            <person name="Lavrichenko K."/>
            <person name="Devanna P."/>
            <person name="Winkler S."/>
            <person name="Jermiin L.S."/>
            <person name="Skirmuntt E.C."/>
            <person name="Katzourakis A."/>
            <person name="Burkitt-Gray L."/>
            <person name="Ray D.A."/>
            <person name="Sullivan K.A.M."/>
            <person name="Roscito J.G."/>
            <person name="Kirilenko B.M."/>
            <person name="Davalos L.M."/>
            <person name="Corthals A.P."/>
            <person name="Power M.L."/>
            <person name="Jones G."/>
            <person name="Ransome R.D."/>
            <person name="Dechmann D.K.N."/>
            <person name="Locatelli A.G."/>
            <person name="Puechmaille S.J."/>
            <person name="Fedrigo O."/>
            <person name="Jarvis E.D."/>
            <person name="Hiller M."/>
            <person name="Vernes S.C."/>
            <person name="Myers E.W."/>
            <person name="Teeling E.C."/>
        </authorList>
    </citation>
    <scope>NUCLEOTIDE SEQUENCE [LARGE SCALE GENOMIC DNA]</scope>
    <source>
        <strain evidence="2">MRhiFer1</strain>
        <tissue evidence="2">Lung</tissue>
    </source>
</reference>
<evidence type="ECO:0000313" key="3">
    <source>
        <dbReference type="Proteomes" id="UP000585614"/>
    </source>
</evidence>
<dbReference type="AlphaFoldDB" id="A0A7J7S7V9"/>
<feature type="region of interest" description="Disordered" evidence="1">
    <location>
        <begin position="81"/>
        <end position="123"/>
    </location>
</feature>
<comment type="caution">
    <text evidence="2">The sequence shown here is derived from an EMBL/GenBank/DDBJ whole genome shotgun (WGS) entry which is preliminary data.</text>
</comment>
<sequence length="123" mass="13298">MGVQVETISPGDGRTFPKRGQTCVVHYTVGCRKFFLRELLRDKPYPSKPYSSLPDHRGTGGTLLREMTFIKKGKKCVLRSSHVSPVPISGGPEGGPDHSGAGPRRTQDALPASPGHSCLPAFR</sequence>
<dbReference type="Proteomes" id="UP000585614">
    <property type="component" value="Unassembled WGS sequence"/>
</dbReference>
<dbReference type="EMBL" id="JACAGC010000023">
    <property type="protein sequence ID" value="KAF6284478.1"/>
    <property type="molecule type" value="Genomic_DNA"/>
</dbReference>
<proteinExistence type="predicted"/>
<evidence type="ECO:0000313" key="2">
    <source>
        <dbReference type="EMBL" id="KAF6284478.1"/>
    </source>
</evidence>
<name>A0A7J7S7V9_RHIFE</name>
<protein>
    <submittedName>
        <fullName evidence="2">Uncharacterized protein</fullName>
    </submittedName>
</protein>
<evidence type="ECO:0000256" key="1">
    <source>
        <dbReference type="SAM" id="MobiDB-lite"/>
    </source>
</evidence>
<gene>
    <name evidence="2" type="ORF">mRhiFer1_009238</name>
</gene>